<keyword evidence="2" id="KW-1185">Reference proteome</keyword>
<name>A0ACB8BP81_9AGAM</name>
<accession>A0ACB8BP81</accession>
<gene>
    <name evidence="1" type="ORF">BV22DRAFT_1060434</name>
</gene>
<evidence type="ECO:0000313" key="2">
    <source>
        <dbReference type="Proteomes" id="UP000790709"/>
    </source>
</evidence>
<reference evidence="1" key="1">
    <citation type="journal article" date="2021" name="New Phytol.">
        <title>Evolutionary innovations through gain and loss of genes in the ectomycorrhizal Boletales.</title>
        <authorList>
            <person name="Wu G."/>
            <person name="Miyauchi S."/>
            <person name="Morin E."/>
            <person name="Kuo A."/>
            <person name="Drula E."/>
            <person name="Varga T."/>
            <person name="Kohler A."/>
            <person name="Feng B."/>
            <person name="Cao Y."/>
            <person name="Lipzen A."/>
            <person name="Daum C."/>
            <person name="Hundley H."/>
            <person name="Pangilinan J."/>
            <person name="Johnson J."/>
            <person name="Barry K."/>
            <person name="LaButti K."/>
            <person name="Ng V."/>
            <person name="Ahrendt S."/>
            <person name="Min B."/>
            <person name="Choi I.G."/>
            <person name="Park H."/>
            <person name="Plett J.M."/>
            <person name="Magnuson J."/>
            <person name="Spatafora J.W."/>
            <person name="Nagy L.G."/>
            <person name="Henrissat B."/>
            <person name="Grigoriev I.V."/>
            <person name="Yang Z.L."/>
            <person name="Xu J."/>
            <person name="Martin F.M."/>
        </authorList>
    </citation>
    <scope>NUCLEOTIDE SEQUENCE</scope>
    <source>
        <strain evidence="1">KUC20120723A-06</strain>
    </source>
</reference>
<dbReference type="Proteomes" id="UP000790709">
    <property type="component" value="Unassembled WGS sequence"/>
</dbReference>
<comment type="caution">
    <text evidence="1">The sequence shown here is derived from an EMBL/GenBank/DDBJ whole genome shotgun (WGS) entry which is preliminary data.</text>
</comment>
<protein>
    <submittedName>
        <fullName evidence="1">Alpha beta-hydrolase</fullName>
    </submittedName>
</protein>
<proteinExistence type="predicted"/>
<sequence length="725" mass="79490">MSSLKHNGTSPLFIELTELPVPTSAEFIKPNDGVLRVTYSVRDNERNAKKSVTKTFSLNGGSPVTAQESPEIKASTTSLSTERQAILREASEKRFVEIWAGAQLEACLEVTKAHGEFHTNEFTSSLSFSPSETALLYTAEANPPIVQNLSEDPYPKFRYTPHFGETLHSQKRPTIYLFRWRSPAVAASPRARAAKEDLSLIALSPAEVETVPVLFGQAVFATEERIFATGYEHTKDGRILGIKYCPNRPAGIWELTLPTQDALGELDDRVSGSAVACSSTRLTLSERSCRSPRVLRDASGTPTKLLWLSNPVGGAHSACVQLYSRDLRSDSGDKVLVDTVFEAGEKEFPGLYLDYNLPASPFTEYRGHTYVAMHSLWRSRSTVLFVDVDSGEVSHETEVFSGGEPYSWKVLSTDGYSRLVCTRSTPTIPSEVVLGAFDRQGNLNWTLLDRPALSMEATEALNGLKHSVVSIPERYPTDVLVIQPKEVPPGPKPICITYPHGGPHSTSTTAFSPAAIALALEGYTLSMPNYTGSLGFGEKWVQKLIGECGTLDVGDCIATVEHLITSGISERGRQFVQGGSHGGFLAGHLIGQYPDVFQAAVLANPVISCGEISTSDIPDWYFAEFGLSFEPDTLLTPETYKKLFNASPIAHVDKVRTPVLLAIGEDDLRVAPTQGRGYYHALKGRGKQVEMLTFPKETHPIDGVEASRVWWEATRDWLRVVAEQM</sequence>
<organism evidence="1 2">
    <name type="scientific">Leucogyrophana mollusca</name>
    <dbReference type="NCBI Taxonomy" id="85980"/>
    <lineage>
        <taxon>Eukaryota</taxon>
        <taxon>Fungi</taxon>
        <taxon>Dikarya</taxon>
        <taxon>Basidiomycota</taxon>
        <taxon>Agaricomycotina</taxon>
        <taxon>Agaricomycetes</taxon>
        <taxon>Agaricomycetidae</taxon>
        <taxon>Boletales</taxon>
        <taxon>Boletales incertae sedis</taxon>
        <taxon>Leucogyrophana</taxon>
    </lineage>
</organism>
<evidence type="ECO:0000313" key="1">
    <source>
        <dbReference type="EMBL" id="KAH7927715.1"/>
    </source>
</evidence>
<dbReference type="EMBL" id="MU266362">
    <property type="protein sequence ID" value="KAH7927715.1"/>
    <property type="molecule type" value="Genomic_DNA"/>
</dbReference>